<reference evidence="3" key="1">
    <citation type="journal article" date="2014" name="Int. J. Syst. Evol. Microbiol.">
        <title>Complete genome sequence of Corynebacterium casei LMG S-19264T (=DSM 44701T), isolated from a smear-ripened cheese.</title>
        <authorList>
            <consortium name="US DOE Joint Genome Institute (JGI-PGF)"/>
            <person name="Walter F."/>
            <person name="Albersmeier A."/>
            <person name="Kalinowski J."/>
            <person name="Ruckert C."/>
        </authorList>
    </citation>
    <scope>NUCLEOTIDE SEQUENCE</scope>
    <source>
        <strain evidence="3">CGMCC 1.12987</strain>
    </source>
</reference>
<sequence>MLRCLTEEKKPLIASNCDEASTRTLSRSHKLFCPNCEGVVRYNKGNVKNPYFSHVNLECEYIGSEPETPSHIQGKQLLYDWLKSKFPTAYIEYEVHIPETGQIVDVYVKHRDGEFADRTWAFEFQHSLISTSAWEERHNLYESADIQDFWFFDKRKFMKFSAARDNTDARKRSDLEKTVFRTTGLVYFLDLDTSELTIDFNFIESPETKIIRGIRRTQTFTYHSPMEHSVTMSAIKTRKNKKYGYVVLISESLEEKMKNRLNHIYYMLERKEQEQKSALYRERLREKGIFSRTTYGVEFAECFKLILKDHNGSLTYKDPYEDEEDAGYDKELAELKEDIINLEVIEFFDKYKILIDTSIRNIADYSQLKENEILNLKILTYFAYPSDFKRVGFLKEQGSLSLKDYLTSKYKKKIEMAQYVYENHKDVLDWLITRSNDWINERLRHSKLSLRMYNQKPTPTDYAIMFKELNGIEEVEVVIQQIKDQIINYKFELDDIDFDD</sequence>
<keyword evidence="4" id="KW-1185">Reference proteome</keyword>
<feature type="domain" description="Competence protein CoiA nuclease-like" evidence="1">
    <location>
        <begin position="67"/>
        <end position="201"/>
    </location>
</feature>
<feature type="domain" description="Competence protein CoiA-like N-terminal" evidence="2">
    <location>
        <begin position="18"/>
        <end position="59"/>
    </location>
</feature>
<evidence type="ECO:0008006" key="5">
    <source>
        <dbReference type="Google" id="ProtNLM"/>
    </source>
</evidence>
<dbReference type="Pfam" id="PF25164">
    <property type="entry name" value="CoiA_N"/>
    <property type="match status" value="1"/>
</dbReference>
<evidence type="ECO:0000313" key="4">
    <source>
        <dbReference type="Proteomes" id="UP000644756"/>
    </source>
</evidence>
<evidence type="ECO:0000259" key="2">
    <source>
        <dbReference type="Pfam" id="PF25164"/>
    </source>
</evidence>
<dbReference type="Proteomes" id="UP000644756">
    <property type="component" value="Unassembled WGS sequence"/>
</dbReference>
<evidence type="ECO:0000259" key="1">
    <source>
        <dbReference type="Pfam" id="PF06054"/>
    </source>
</evidence>
<dbReference type="InterPro" id="IPR057253">
    <property type="entry name" value="CoiA-like_N"/>
</dbReference>
<protein>
    <recommendedName>
        <fullName evidence="5">Competence protein CoiA</fullName>
    </recommendedName>
</protein>
<accession>A0A917LFF0</accession>
<name>A0A917LFF0_9BACL</name>
<proteinExistence type="predicted"/>
<comment type="caution">
    <text evidence="3">The sequence shown here is derived from an EMBL/GenBank/DDBJ whole genome shotgun (WGS) entry which is preliminary data.</text>
</comment>
<gene>
    <name evidence="3" type="ORF">GCM10010916_38510</name>
</gene>
<dbReference type="EMBL" id="BMGR01000014">
    <property type="protein sequence ID" value="GGG18026.1"/>
    <property type="molecule type" value="Genomic_DNA"/>
</dbReference>
<dbReference type="InterPro" id="IPR010330">
    <property type="entry name" value="CoiA_nuc"/>
</dbReference>
<dbReference type="Pfam" id="PF06054">
    <property type="entry name" value="CoiA_nuc"/>
    <property type="match status" value="1"/>
</dbReference>
<reference evidence="3" key="2">
    <citation type="submission" date="2020-09" db="EMBL/GenBank/DDBJ databases">
        <authorList>
            <person name="Sun Q."/>
            <person name="Zhou Y."/>
        </authorList>
    </citation>
    <scope>NUCLEOTIDE SEQUENCE</scope>
    <source>
        <strain evidence="3">CGMCC 1.12987</strain>
    </source>
</reference>
<evidence type="ECO:0000313" key="3">
    <source>
        <dbReference type="EMBL" id="GGG18026.1"/>
    </source>
</evidence>
<dbReference type="AlphaFoldDB" id="A0A917LFF0"/>
<organism evidence="3 4">
    <name type="scientific">Paenibacillus abyssi</name>
    <dbReference type="NCBI Taxonomy" id="1340531"/>
    <lineage>
        <taxon>Bacteria</taxon>
        <taxon>Bacillati</taxon>
        <taxon>Bacillota</taxon>
        <taxon>Bacilli</taxon>
        <taxon>Bacillales</taxon>
        <taxon>Paenibacillaceae</taxon>
        <taxon>Paenibacillus</taxon>
    </lineage>
</organism>